<dbReference type="Gene3D" id="3.90.1150.10">
    <property type="entry name" value="Aspartate Aminotransferase, domain 1"/>
    <property type="match status" value="1"/>
</dbReference>
<dbReference type="PIRSF" id="PIRSF000390">
    <property type="entry name" value="PLP_StrS"/>
    <property type="match status" value="1"/>
</dbReference>
<dbReference type="AlphaFoldDB" id="A0A381RF91"/>
<name>A0A381RF91_9ZZZZ</name>
<organism evidence="1">
    <name type="scientific">marine metagenome</name>
    <dbReference type="NCBI Taxonomy" id="408172"/>
    <lineage>
        <taxon>unclassified sequences</taxon>
        <taxon>metagenomes</taxon>
        <taxon>ecological metagenomes</taxon>
    </lineage>
</organism>
<sequence length="390" mass="42730">MKIPITKPLFGGEERANIQQPLESGWVVQGPFVKQFEDRFATFVGAPDAVATSSCTTALHVALVALGVKPGDEVIVPAFTWISTANVVEYLGARPVFCDIDLETFNIDVGCIESLVTPQTVGIIPVHLFGLPADMAAILALADQRGLWVVEDAACAFGARYRGRHVGLLGDVGCFSFHPRKSITTGEGGMITTLRSELAELSRSLRDHGATRSDLVRHENPESFLLAEYPQLGFNYRMTDIQAAVGCAQMDRAPDILACRAQVASRYNEALSELSWLRRPSTPTGYVHGNQAYVCLFAPDEPTPSNVEILSRARSDLMRSLEQAGIATRQGTHAPVLADYYARKYSIRPEQYPNAWLAEGLSLALPLYPQMTLEEQYFVCEMLAEFGADL</sequence>
<dbReference type="GO" id="GO:0008483">
    <property type="term" value="F:transaminase activity"/>
    <property type="evidence" value="ECO:0007669"/>
    <property type="project" value="TreeGrafter"/>
</dbReference>
<dbReference type="GO" id="GO:0000271">
    <property type="term" value="P:polysaccharide biosynthetic process"/>
    <property type="evidence" value="ECO:0007669"/>
    <property type="project" value="TreeGrafter"/>
</dbReference>
<dbReference type="EMBL" id="UINC01001896">
    <property type="protein sequence ID" value="SUZ90462.1"/>
    <property type="molecule type" value="Genomic_DNA"/>
</dbReference>
<dbReference type="PANTHER" id="PTHR30244">
    <property type="entry name" value="TRANSAMINASE"/>
    <property type="match status" value="1"/>
</dbReference>
<dbReference type="PANTHER" id="PTHR30244:SF34">
    <property type="entry name" value="DTDP-4-AMINO-4,6-DIDEOXYGALACTOSE TRANSAMINASE"/>
    <property type="match status" value="1"/>
</dbReference>
<dbReference type="SUPFAM" id="SSF53383">
    <property type="entry name" value="PLP-dependent transferases"/>
    <property type="match status" value="1"/>
</dbReference>
<protein>
    <submittedName>
        <fullName evidence="1">Uncharacterized protein</fullName>
    </submittedName>
</protein>
<evidence type="ECO:0000313" key="1">
    <source>
        <dbReference type="EMBL" id="SUZ90462.1"/>
    </source>
</evidence>
<dbReference type="InterPro" id="IPR015424">
    <property type="entry name" value="PyrdxlP-dep_Trfase"/>
</dbReference>
<accession>A0A381RF91</accession>
<dbReference type="InterPro" id="IPR015421">
    <property type="entry name" value="PyrdxlP-dep_Trfase_major"/>
</dbReference>
<proteinExistence type="predicted"/>
<dbReference type="InterPro" id="IPR000653">
    <property type="entry name" value="DegT/StrS_aminotransferase"/>
</dbReference>
<reference evidence="1" key="1">
    <citation type="submission" date="2018-05" db="EMBL/GenBank/DDBJ databases">
        <authorList>
            <person name="Lanie J.A."/>
            <person name="Ng W.-L."/>
            <person name="Kazmierczak K.M."/>
            <person name="Andrzejewski T.M."/>
            <person name="Davidsen T.M."/>
            <person name="Wayne K.J."/>
            <person name="Tettelin H."/>
            <person name="Glass J.I."/>
            <person name="Rusch D."/>
            <person name="Podicherti R."/>
            <person name="Tsui H.-C.T."/>
            <person name="Winkler M.E."/>
        </authorList>
    </citation>
    <scope>NUCLEOTIDE SEQUENCE</scope>
</reference>
<dbReference type="InterPro" id="IPR015422">
    <property type="entry name" value="PyrdxlP-dep_Trfase_small"/>
</dbReference>
<gene>
    <name evidence="1" type="ORF">METZ01_LOCUS43316</name>
</gene>
<dbReference type="CDD" id="cd00616">
    <property type="entry name" value="AHBA_syn"/>
    <property type="match status" value="1"/>
</dbReference>
<dbReference type="Pfam" id="PF01041">
    <property type="entry name" value="DegT_DnrJ_EryC1"/>
    <property type="match status" value="1"/>
</dbReference>
<dbReference type="GO" id="GO:0030170">
    <property type="term" value="F:pyridoxal phosphate binding"/>
    <property type="evidence" value="ECO:0007669"/>
    <property type="project" value="TreeGrafter"/>
</dbReference>
<dbReference type="Gene3D" id="3.40.640.10">
    <property type="entry name" value="Type I PLP-dependent aspartate aminotransferase-like (Major domain)"/>
    <property type="match status" value="1"/>
</dbReference>